<protein>
    <submittedName>
        <fullName evidence="2">Uncharacterized protein</fullName>
    </submittedName>
</protein>
<reference evidence="2 3" key="2">
    <citation type="journal article" date="2012" name="BMC Genomics">
        <title>Comparative genomic analysis of Geobacter sulfurreducens KN400, a strain with enhanced capacity for extracellular electron transfer and electricity production.</title>
        <authorList>
            <person name="Butler J.E."/>
            <person name="Young N.D."/>
            <person name="Aklujkar M."/>
            <person name="Lovley D.R."/>
        </authorList>
    </citation>
    <scope>NUCLEOTIDE SEQUENCE [LARGE SCALE GENOMIC DNA]</scope>
    <source>
        <strain evidence="3">ATCC 51573 / DSM 12127 / PCA</strain>
    </source>
</reference>
<dbReference type="AlphaFoldDB" id="I7EPA1"/>
<accession>I7EPA1</accession>
<feature type="transmembrane region" description="Helical" evidence="1">
    <location>
        <begin position="123"/>
        <end position="142"/>
    </location>
</feature>
<reference evidence="2 3" key="1">
    <citation type="journal article" date="2003" name="Science">
        <title>Genome of Geobacter sulfurreducens: metal reduction in subsurface environments.</title>
        <authorList>
            <person name="Methe B.A."/>
            <person name="Nelson K.E."/>
            <person name="Eisen J.A."/>
            <person name="Paulsen I.T."/>
            <person name="Nelson W."/>
            <person name="Heidelberg J.F."/>
            <person name="Wu D."/>
            <person name="Wu M."/>
            <person name="Ward N."/>
            <person name="Beanan M.J."/>
            <person name="Dodson R.J."/>
            <person name="Madupu R."/>
            <person name="Brinkac L.M."/>
            <person name="Daugherty S.C."/>
            <person name="DeBoy R.T."/>
            <person name="Durkin A.S."/>
            <person name="Gwinn M."/>
            <person name="Kolonay J.F."/>
            <person name="Sullivan S.A."/>
            <person name="Haft D.H."/>
            <person name="Selengut J."/>
            <person name="Davidsen T.M."/>
            <person name="Zafar N."/>
            <person name="White O."/>
            <person name="Tran B."/>
            <person name="Romero C."/>
            <person name="Forberger H.A."/>
            <person name="Weidman J."/>
            <person name="Khouri H."/>
            <person name="Feldblyum T.V."/>
            <person name="Utterback T.R."/>
            <person name="Van Aken S.E."/>
            <person name="Lovley D.R."/>
            <person name="Fraser C.M."/>
        </authorList>
    </citation>
    <scope>NUCLEOTIDE SEQUENCE [LARGE SCALE GENOMIC DNA]</scope>
    <source>
        <strain evidence="3">ATCC 51573 / DSM 12127 / PCA</strain>
    </source>
</reference>
<dbReference type="KEGG" id="gsu:GSU3579"/>
<dbReference type="RefSeq" id="WP_010943030.1">
    <property type="nucleotide sequence ID" value="NC_002939.5"/>
</dbReference>
<proteinExistence type="predicted"/>
<dbReference type="EnsemblBacteria" id="AFP20475">
    <property type="protein sequence ID" value="AFP20475"/>
    <property type="gene ID" value="GSU3579"/>
</dbReference>
<gene>
    <name evidence="2" type="ordered locus">GSU3579</name>
</gene>
<sequence length="163" mass="19002">MTQSVDVLTGICDKYFKERRKHTLDRWLTFRALKERCLYDPKRELKVFRNIMIDGFMRDHSFRSWLQKEIENGVINRDDLINYVVLLKNHKSRVSWRSEFITISVGITALLTTAVSLFNLPQIIPVIIAIFTFFALSERTMLNDTKSATDELLAILESEASAK</sequence>
<evidence type="ECO:0000313" key="3">
    <source>
        <dbReference type="Proteomes" id="UP000000577"/>
    </source>
</evidence>
<keyword evidence="1" id="KW-0472">Membrane</keyword>
<keyword evidence="1" id="KW-0812">Transmembrane</keyword>
<dbReference type="Proteomes" id="UP000000577">
    <property type="component" value="Chromosome"/>
</dbReference>
<dbReference type="STRING" id="243231.GSU3579"/>
<keyword evidence="1" id="KW-1133">Transmembrane helix</keyword>
<evidence type="ECO:0000313" key="2">
    <source>
        <dbReference type="EMBL" id="AFP20475.1"/>
    </source>
</evidence>
<dbReference type="EMBL" id="AE017180">
    <property type="protein sequence ID" value="AFP20475.1"/>
    <property type="molecule type" value="Genomic_DNA"/>
</dbReference>
<dbReference type="HOGENOM" id="CLU_1624774_0_0_7"/>
<organism evidence="2 3">
    <name type="scientific">Geobacter sulfurreducens (strain ATCC 51573 / DSM 12127 / PCA)</name>
    <dbReference type="NCBI Taxonomy" id="243231"/>
    <lineage>
        <taxon>Bacteria</taxon>
        <taxon>Pseudomonadati</taxon>
        <taxon>Thermodesulfobacteriota</taxon>
        <taxon>Desulfuromonadia</taxon>
        <taxon>Geobacterales</taxon>
        <taxon>Geobacteraceae</taxon>
        <taxon>Geobacter</taxon>
    </lineage>
</organism>
<keyword evidence="3" id="KW-1185">Reference proteome</keyword>
<name>I7EPA1_GEOSL</name>
<feature type="transmembrane region" description="Helical" evidence="1">
    <location>
        <begin position="100"/>
        <end position="117"/>
    </location>
</feature>
<dbReference type="InParanoid" id="I7EPA1"/>
<evidence type="ECO:0000256" key="1">
    <source>
        <dbReference type="SAM" id="Phobius"/>
    </source>
</evidence>